<dbReference type="RefSeq" id="WP_133628760.1">
    <property type="nucleotide sequence ID" value="NZ_SOAZ01000020.1"/>
</dbReference>
<name>A0A4R7KDV2_9CLOT</name>
<comment type="caution">
    <text evidence="2">The sequence shown here is derived from an EMBL/GenBank/DDBJ whole genome shotgun (WGS) entry which is preliminary data.</text>
</comment>
<evidence type="ECO:0000313" key="3">
    <source>
        <dbReference type="Proteomes" id="UP000295325"/>
    </source>
</evidence>
<keyword evidence="3" id="KW-1185">Reference proteome</keyword>
<dbReference type="Proteomes" id="UP000295325">
    <property type="component" value="Unassembled WGS sequence"/>
</dbReference>
<dbReference type="AlphaFoldDB" id="A0A4R7KDV2"/>
<reference evidence="2 3" key="1">
    <citation type="submission" date="2019-03" db="EMBL/GenBank/DDBJ databases">
        <title>Genomic Encyclopedia of Type Strains, Phase IV (KMG-IV): sequencing the most valuable type-strain genomes for metagenomic binning, comparative biology and taxonomic classification.</title>
        <authorList>
            <person name="Goeker M."/>
        </authorList>
    </citation>
    <scope>NUCLEOTIDE SEQUENCE [LARGE SCALE GENOMIC DNA]</scope>
    <source>
        <strain evidence="2 3">DSM 24455</strain>
    </source>
</reference>
<keyword evidence="1" id="KW-0472">Membrane</keyword>
<keyword evidence="1" id="KW-1133">Transmembrane helix</keyword>
<dbReference type="OrthoDB" id="9777497at2"/>
<feature type="transmembrane region" description="Helical" evidence="1">
    <location>
        <begin position="6"/>
        <end position="25"/>
    </location>
</feature>
<dbReference type="EMBL" id="SOAZ01000020">
    <property type="protein sequence ID" value="TDT51223.1"/>
    <property type="molecule type" value="Genomic_DNA"/>
</dbReference>
<organism evidence="2 3">
    <name type="scientific">Fonticella tunisiensis</name>
    <dbReference type="NCBI Taxonomy" id="1096341"/>
    <lineage>
        <taxon>Bacteria</taxon>
        <taxon>Bacillati</taxon>
        <taxon>Bacillota</taxon>
        <taxon>Clostridia</taxon>
        <taxon>Eubacteriales</taxon>
        <taxon>Clostridiaceae</taxon>
        <taxon>Fonticella</taxon>
    </lineage>
</organism>
<keyword evidence="1" id="KW-0812">Transmembrane</keyword>
<evidence type="ECO:0000313" key="2">
    <source>
        <dbReference type="EMBL" id="TDT51223.1"/>
    </source>
</evidence>
<gene>
    <name evidence="2" type="ORF">EDD71_1204</name>
</gene>
<sequence>MKIKRFFYTFLCLVVLISFFDFLGYEDRLSAHAASEDMIIVNGITYVTGGNDCNLEVIKAGKLMATLTGGVKVYEIVGQEDHKWVLVKGGNFLNRVFRREDISPVNFRTMPIEEIQTLRAKSSNGILASTRDRGIIEELMNSSGRSIHITTPYPDTANYKIRLISPHLKGISCYVEAEINRNGEVYIIYRSSGIKGDEYVKAGPKVTGWIKSIKTVR</sequence>
<evidence type="ECO:0000256" key="1">
    <source>
        <dbReference type="SAM" id="Phobius"/>
    </source>
</evidence>
<proteinExistence type="predicted"/>
<protein>
    <submittedName>
        <fullName evidence="2">Uncharacterized protein</fullName>
    </submittedName>
</protein>
<accession>A0A4R7KDV2</accession>